<feature type="domain" description="N,N-dimethylformamidase beta subunit-like C-terminal" evidence="1">
    <location>
        <begin position="46"/>
        <end position="391"/>
    </location>
</feature>
<protein>
    <recommendedName>
        <fullName evidence="1">N,N-dimethylformamidase beta subunit-like C-terminal domain-containing protein</fullName>
    </recommendedName>
</protein>
<name>A0A919UQB6_9ACTN</name>
<dbReference type="AlphaFoldDB" id="A0A919UQB6"/>
<organism evidence="2 3">
    <name type="scientific">Acrocarpospora phusangensis</name>
    <dbReference type="NCBI Taxonomy" id="1070424"/>
    <lineage>
        <taxon>Bacteria</taxon>
        <taxon>Bacillati</taxon>
        <taxon>Actinomycetota</taxon>
        <taxon>Actinomycetes</taxon>
        <taxon>Streptosporangiales</taxon>
        <taxon>Streptosporangiaceae</taxon>
        <taxon>Acrocarpospora</taxon>
    </lineage>
</organism>
<dbReference type="SUPFAM" id="SSF52317">
    <property type="entry name" value="Class I glutamine amidotransferase-like"/>
    <property type="match status" value="1"/>
</dbReference>
<evidence type="ECO:0000313" key="2">
    <source>
        <dbReference type="EMBL" id="GIH26672.1"/>
    </source>
</evidence>
<dbReference type="RefSeq" id="WP_204043340.1">
    <property type="nucleotide sequence ID" value="NZ_BOOA01000043.1"/>
</dbReference>
<proteinExistence type="predicted"/>
<dbReference type="InterPro" id="IPR029062">
    <property type="entry name" value="Class_I_gatase-like"/>
</dbReference>
<comment type="caution">
    <text evidence="2">The sequence shown here is derived from an EMBL/GenBank/DDBJ whole genome shotgun (WGS) entry which is preliminary data.</text>
</comment>
<dbReference type="InterPro" id="IPR046540">
    <property type="entry name" value="DMFA2_C"/>
</dbReference>
<reference evidence="2" key="1">
    <citation type="submission" date="2021-01" db="EMBL/GenBank/DDBJ databases">
        <title>Whole genome shotgun sequence of Acrocarpospora phusangensis NBRC 108782.</title>
        <authorList>
            <person name="Komaki H."/>
            <person name="Tamura T."/>
        </authorList>
    </citation>
    <scope>NUCLEOTIDE SEQUENCE</scope>
    <source>
        <strain evidence="2">NBRC 108782</strain>
    </source>
</reference>
<gene>
    <name evidence="2" type="ORF">Aph01nite_49820</name>
</gene>
<dbReference type="Pfam" id="PF20254">
    <property type="entry name" value="DMFA2_C"/>
    <property type="match status" value="1"/>
</dbReference>
<sequence length="623" mass="67069">MIAAYATALSVVQGEPLEFRFGGRAGVAVHDATDDRLMLTARVEGPSWVLDVPPDWPSSLYRARFTEGEPEPDVLVPRATGELPGAPREQDDEVYFVVRPAEPVAPILVSIPFATWQAYNRGGVPGESIYWTEQPDRAARVTFDRPGGGPPPERWEDGLLRWLAPAGYHVDYCSGFDLTLDLLSRYRLLVVNGHDEYWTADMRDACEEYVRRGGNIAFLSGNTCWWQIRLEGREMVCYRDAATDPVEDPRLTTVEWSNAPVLRPENTLTGTSFRAGAGTWGPHMRLMREESYTARFADHWVFAGTGLTDGDKFGQGSLGYETDAAEFSEVLGVPRATCRDGTPPSFVVLATADLRHWSAGGQGGWATMGVFTSGLGTVFNAATVNWGNTIHDPVVERITRNVLDRLSRPAVPGWEVIGPAADIRALAAAGSVLYGVTADGVLVHRELCAQNLPWQPLGWAGDVMCLDSPREAVAGLGTNLYGVTPGGTLRTRTSHWADVATTPAGTIAMAVSDGTFFAATTAGRLWALPFAEAVTPATAAWREIGSSAGAIAMSGMNGRLYALDAGGRIHACLPFTDREPAWTAFAHAPGAIALTAHAGHLVTADPAGRLRRRQAGRGDSIGP</sequence>
<accession>A0A919UQB6</accession>
<evidence type="ECO:0000259" key="1">
    <source>
        <dbReference type="Pfam" id="PF20254"/>
    </source>
</evidence>
<dbReference type="EMBL" id="BOOA01000043">
    <property type="protein sequence ID" value="GIH26672.1"/>
    <property type="molecule type" value="Genomic_DNA"/>
</dbReference>
<evidence type="ECO:0000313" key="3">
    <source>
        <dbReference type="Proteomes" id="UP000640052"/>
    </source>
</evidence>
<dbReference type="Proteomes" id="UP000640052">
    <property type="component" value="Unassembled WGS sequence"/>
</dbReference>
<keyword evidence="3" id="KW-1185">Reference proteome</keyword>